<evidence type="ECO:0000313" key="4">
    <source>
        <dbReference type="Proteomes" id="UP001400166"/>
    </source>
</evidence>
<feature type="compositionally biased region" description="Basic and acidic residues" evidence="1">
    <location>
        <begin position="79"/>
        <end position="90"/>
    </location>
</feature>
<evidence type="ECO:0000256" key="2">
    <source>
        <dbReference type="SAM" id="Phobius"/>
    </source>
</evidence>
<name>A0ABV0C6R8_9GAMM</name>
<dbReference type="Proteomes" id="UP001400166">
    <property type="component" value="Unassembled WGS sequence"/>
</dbReference>
<evidence type="ECO:0000313" key="3">
    <source>
        <dbReference type="EMBL" id="MEN5389928.1"/>
    </source>
</evidence>
<organism evidence="3 4">
    <name type="scientific">Stenotrophomonas hibiscicola</name>
    <dbReference type="NCBI Taxonomy" id="86189"/>
    <lineage>
        <taxon>Bacteria</taxon>
        <taxon>Pseudomonadati</taxon>
        <taxon>Pseudomonadota</taxon>
        <taxon>Gammaproteobacteria</taxon>
        <taxon>Lysobacterales</taxon>
        <taxon>Lysobacteraceae</taxon>
        <taxon>Stenotrophomonas</taxon>
        <taxon>Stenotrophomonas maltophilia group</taxon>
    </lineage>
</organism>
<reference evidence="3 4" key="1">
    <citation type="submission" date="2024-04" db="EMBL/GenBank/DDBJ databases">
        <title>WGS of bacteria from Torrens River.</title>
        <authorList>
            <person name="Wyrsch E.R."/>
            <person name="Drigo B."/>
        </authorList>
    </citation>
    <scope>NUCLEOTIDE SEQUENCE [LARGE SCALE GENOMIC DNA]</scope>
    <source>
        <strain evidence="3 4">TWI153</strain>
    </source>
</reference>
<evidence type="ECO:0008006" key="5">
    <source>
        <dbReference type="Google" id="ProtNLM"/>
    </source>
</evidence>
<protein>
    <recommendedName>
        <fullName evidence="5">Transmembrane protein</fullName>
    </recommendedName>
</protein>
<keyword evidence="2" id="KW-1133">Transmembrane helix</keyword>
<dbReference type="EMBL" id="JBDJOF010000013">
    <property type="protein sequence ID" value="MEN5389928.1"/>
    <property type="molecule type" value="Genomic_DNA"/>
</dbReference>
<evidence type="ECO:0000256" key="1">
    <source>
        <dbReference type="SAM" id="MobiDB-lite"/>
    </source>
</evidence>
<accession>A0ABV0C6R8</accession>
<feature type="region of interest" description="Disordered" evidence="1">
    <location>
        <begin position="62"/>
        <end position="96"/>
    </location>
</feature>
<proteinExistence type="predicted"/>
<gene>
    <name evidence="3" type="ORF">ABE587_08865</name>
</gene>
<sequence length="96" mass="10332">MKIIYWLGIAFLWMLPLNFLLLTAAKLLSADPLGSEELVGLGMAVFGGAAGGILYRRRPRKPLAPSSIHDPVHGAKTTEALRDSSCDEQRQSGNGP</sequence>
<keyword evidence="2" id="KW-0472">Membrane</keyword>
<feature type="transmembrane region" description="Helical" evidence="2">
    <location>
        <begin position="5"/>
        <end position="25"/>
    </location>
</feature>
<feature type="transmembrane region" description="Helical" evidence="2">
    <location>
        <begin position="37"/>
        <end position="55"/>
    </location>
</feature>
<keyword evidence="2" id="KW-0812">Transmembrane</keyword>
<keyword evidence="4" id="KW-1185">Reference proteome</keyword>
<dbReference type="RefSeq" id="WP_134732008.1">
    <property type="nucleotide sequence ID" value="NZ_JBDJNA010000022.1"/>
</dbReference>
<comment type="caution">
    <text evidence="3">The sequence shown here is derived from an EMBL/GenBank/DDBJ whole genome shotgun (WGS) entry which is preliminary data.</text>
</comment>